<dbReference type="Proteomes" id="UP000060630">
    <property type="component" value="Unassembled WGS sequence"/>
</dbReference>
<gene>
    <name evidence="1" type="ORF">WL29_20900</name>
</gene>
<comment type="caution">
    <text evidence="1">The sequence shown here is derived from an EMBL/GenBank/DDBJ whole genome shotgun (WGS) entry which is preliminary data.</text>
</comment>
<organism evidence="1 2">
    <name type="scientific">Burkholderia ubonensis</name>
    <dbReference type="NCBI Taxonomy" id="101571"/>
    <lineage>
        <taxon>Bacteria</taxon>
        <taxon>Pseudomonadati</taxon>
        <taxon>Pseudomonadota</taxon>
        <taxon>Betaproteobacteria</taxon>
        <taxon>Burkholderiales</taxon>
        <taxon>Burkholderiaceae</taxon>
        <taxon>Burkholderia</taxon>
        <taxon>Burkholderia cepacia complex</taxon>
    </lineage>
</organism>
<sequence>MTSHTEYIADQDAEQLNHLIEVATKRRDDLIHGGWTRVWVVADCCNKGWFPLQNYAVAVDFLSLLGRVHAKNGERHELRISESRVRPAEVEQLYAETAKEASRLAQSLA</sequence>
<protein>
    <submittedName>
        <fullName evidence="1">Uncharacterized protein</fullName>
    </submittedName>
</protein>
<proteinExistence type="predicted"/>
<reference evidence="1 2" key="1">
    <citation type="submission" date="2015-11" db="EMBL/GenBank/DDBJ databases">
        <title>Expanding the genomic diversity of Burkholderia species for the development of highly accurate diagnostics.</title>
        <authorList>
            <person name="Sahl J."/>
            <person name="Keim P."/>
            <person name="Wagner D."/>
        </authorList>
    </citation>
    <scope>NUCLEOTIDE SEQUENCE [LARGE SCALE GENOMIC DNA]</scope>
    <source>
        <strain evidence="1 2">MSMB2087WGS</strain>
    </source>
</reference>
<name>A0A106QBI6_9BURK</name>
<dbReference type="AlphaFoldDB" id="A0A106QBI6"/>
<dbReference type="RefSeq" id="WP_060192042.1">
    <property type="nucleotide sequence ID" value="NZ_LPHD01000049.1"/>
</dbReference>
<evidence type="ECO:0000313" key="2">
    <source>
        <dbReference type="Proteomes" id="UP000060630"/>
    </source>
</evidence>
<dbReference type="EMBL" id="LPHD01000049">
    <property type="protein sequence ID" value="KWA83826.1"/>
    <property type="molecule type" value="Genomic_DNA"/>
</dbReference>
<evidence type="ECO:0000313" key="1">
    <source>
        <dbReference type="EMBL" id="KWA83826.1"/>
    </source>
</evidence>
<accession>A0A106QBI6</accession>